<gene>
    <name evidence="2" type="ORF">BEE62_14490</name>
</gene>
<accession>A0A1M2V0Q7</accession>
<dbReference type="RefSeq" id="WP_072677932.1">
    <property type="nucleotide sequence ID" value="NZ_MPKY01000001.1"/>
</dbReference>
<name>A0A1M2V0Q7_MARNT</name>
<sequence>MKRVMIICLLFPGLVLAEGPDFAKRTIDLKLQKYEEKLVACERVESNRYSPGDDALDVLRRYDDDDVRRFLVSKSSISLLNCTMPEIGDASFIVGAVLESRDVSEATKTYAADKQFLLHVSSWGFYEHLNNLPPDMLAELANYHYFDEPFDALKILDELGVF</sequence>
<feature type="chain" id="PRO_5012792851" evidence="1">
    <location>
        <begin position="18"/>
        <end position="162"/>
    </location>
</feature>
<keyword evidence="1" id="KW-0732">Signal</keyword>
<dbReference type="EMBL" id="MPKY01000001">
    <property type="protein sequence ID" value="OJT01163.1"/>
    <property type="molecule type" value="Genomic_DNA"/>
</dbReference>
<organism evidence="2 3">
    <name type="scientific">Marinobacter nauticus</name>
    <name type="common">Marinobacter hydrocarbonoclasticus</name>
    <name type="synonym">Marinobacter aquaeolei</name>
    <dbReference type="NCBI Taxonomy" id="2743"/>
    <lineage>
        <taxon>Bacteria</taxon>
        <taxon>Pseudomonadati</taxon>
        <taxon>Pseudomonadota</taxon>
        <taxon>Gammaproteobacteria</taxon>
        <taxon>Pseudomonadales</taxon>
        <taxon>Marinobacteraceae</taxon>
        <taxon>Marinobacter</taxon>
    </lineage>
</organism>
<reference evidence="2" key="1">
    <citation type="submission" date="2016-11" db="EMBL/GenBank/DDBJ databases">
        <title>Draft Genome Sequence of Marinobacter hydrocarbonoclasticus strain STW2, a polyaromatic aromatic hydrocarbon degrading and denitrifying bacterium from rhizosphere of Seagrass Enhalus acodoides.</title>
        <authorList>
            <person name="Ling J."/>
            <person name="Dong J."/>
        </authorList>
    </citation>
    <scope>NUCLEOTIDE SEQUENCE [LARGE SCALE GENOMIC DNA]</scope>
    <source>
        <strain evidence="2">STW2</strain>
    </source>
</reference>
<evidence type="ECO:0000313" key="2">
    <source>
        <dbReference type="EMBL" id="OJT01163.1"/>
    </source>
</evidence>
<evidence type="ECO:0000256" key="1">
    <source>
        <dbReference type="SAM" id="SignalP"/>
    </source>
</evidence>
<dbReference type="Proteomes" id="UP000183986">
    <property type="component" value="Unassembled WGS sequence"/>
</dbReference>
<dbReference type="AlphaFoldDB" id="A0A1M2V0Q7"/>
<feature type="signal peptide" evidence="1">
    <location>
        <begin position="1"/>
        <end position="17"/>
    </location>
</feature>
<proteinExistence type="predicted"/>
<comment type="caution">
    <text evidence="2">The sequence shown here is derived from an EMBL/GenBank/DDBJ whole genome shotgun (WGS) entry which is preliminary data.</text>
</comment>
<protein>
    <submittedName>
        <fullName evidence="2">Uncharacterized protein</fullName>
    </submittedName>
</protein>
<keyword evidence="3" id="KW-1185">Reference proteome</keyword>
<evidence type="ECO:0000313" key="3">
    <source>
        <dbReference type="Proteomes" id="UP000183986"/>
    </source>
</evidence>